<dbReference type="AlphaFoldDB" id="A0A6J4IZF9"/>
<keyword evidence="1" id="KW-0732">Signal</keyword>
<feature type="chain" id="PRO_5026943219" description="AB hydrolase-1 domain-containing protein" evidence="1">
    <location>
        <begin position="30"/>
        <end position="529"/>
    </location>
</feature>
<dbReference type="InterPro" id="IPR029058">
    <property type="entry name" value="AB_hydrolase_fold"/>
</dbReference>
<evidence type="ECO:0008006" key="3">
    <source>
        <dbReference type="Google" id="ProtNLM"/>
    </source>
</evidence>
<evidence type="ECO:0000256" key="1">
    <source>
        <dbReference type="SAM" id="SignalP"/>
    </source>
</evidence>
<dbReference type="EMBL" id="CADCTO010000339">
    <property type="protein sequence ID" value="CAA9265136.1"/>
    <property type="molecule type" value="Genomic_DNA"/>
</dbReference>
<dbReference type="SUPFAM" id="SSF53474">
    <property type="entry name" value="alpha/beta-Hydrolases"/>
    <property type="match status" value="1"/>
</dbReference>
<accession>A0A6J4IZF9</accession>
<feature type="signal peptide" evidence="1">
    <location>
        <begin position="1"/>
        <end position="29"/>
    </location>
</feature>
<dbReference type="Gene3D" id="3.40.50.1820">
    <property type="entry name" value="alpha/beta hydrolase"/>
    <property type="match status" value="1"/>
</dbReference>
<reference evidence="2" key="1">
    <citation type="submission" date="2020-02" db="EMBL/GenBank/DDBJ databases">
        <authorList>
            <person name="Meier V. D."/>
        </authorList>
    </citation>
    <scope>NUCLEOTIDE SEQUENCE</scope>
    <source>
        <strain evidence="2">AVDCRST_MAG63</strain>
    </source>
</reference>
<protein>
    <recommendedName>
        <fullName evidence="3">AB hydrolase-1 domain-containing protein</fullName>
    </recommendedName>
</protein>
<sequence>MTGLRTARRPGSGLSPVLCAAAAVVICLAAPARSEPPGAAYDSVALRARVEDRVGRPVAGLRLRFDAELRGVARYASGQTGALVRREVRHAPTGADGVATILLRPSGFRGEPGRWFRGTVSLRVTSDDAARPMTPAADVPALEAVWKAPARVGSPPPPLLTLRVWEEPDRTVDGFPVWLGRDGRLDRVVVLLEGFDLYNRYSATDNLSLVGGAGDALRARGIDILVVSFPDSHQAPDTLAPVAARAIRAAARASGGPVAVAGLSAGGLAARWALVEAEQQGSPLPVHTLLCLDTPNRGANINPGLQAMVLRYGAAADRAALSSPAARVLLRRSVSDWRKEVRWRTVGLPLMNRQVPTEYPGNDAAHRAFFDRLRALNDRGGYPKQSRLVAVANSSRRGEGGRKDLLYLWLPFTYSWTLRAGADDRAPGSLLPAYYVNRLKTTLSFGIAGTYLRSAPTLVPSDSALDAGPDETPPFDAWYARPDYAPALAHDEVDPGAGAFIVRELLRAGWREGAPKPLAGARQEGKRSP</sequence>
<evidence type="ECO:0000313" key="2">
    <source>
        <dbReference type="EMBL" id="CAA9265136.1"/>
    </source>
</evidence>
<proteinExistence type="predicted"/>
<organism evidence="2">
    <name type="scientific">uncultured Armatimonadetes bacterium</name>
    <dbReference type="NCBI Taxonomy" id="157466"/>
    <lineage>
        <taxon>Bacteria</taxon>
        <taxon>Bacillati</taxon>
        <taxon>Armatimonadota</taxon>
        <taxon>environmental samples</taxon>
    </lineage>
</organism>
<gene>
    <name evidence="2" type="ORF">AVDCRST_MAG63-2638</name>
</gene>
<name>A0A6J4IZF9_9BACT</name>